<evidence type="ECO:0000256" key="2">
    <source>
        <dbReference type="ARBA" id="ARBA00022723"/>
    </source>
</evidence>
<dbReference type="PANTHER" id="PTHR12683">
    <property type="entry name" value="CDK-ACTIVATING KINASE ASSEMBLY FACTOR MAT1"/>
    <property type="match status" value="1"/>
</dbReference>
<dbReference type="GO" id="GO:0008270">
    <property type="term" value="F:zinc ion binding"/>
    <property type="evidence" value="ECO:0007669"/>
    <property type="project" value="UniProtKB-KW"/>
</dbReference>
<dbReference type="Pfam" id="PF06391">
    <property type="entry name" value="MAT1"/>
    <property type="match status" value="1"/>
</dbReference>
<dbReference type="PROSITE" id="PS00518">
    <property type="entry name" value="ZF_RING_1"/>
    <property type="match status" value="1"/>
</dbReference>
<dbReference type="SUPFAM" id="SSF57850">
    <property type="entry name" value="RING/U-box"/>
    <property type="match status" value="1"/>
</dbReference>
<feature type="domain" description="MAT1 centre" evidence="11">
    <location>
        <begin position="54"/>
        <end position="230"/>
    </location>
</feature>
<keyword evidence="2" id="KW-0479">Metal-binding</keyword>
<evidence type="ECO:0000256" key="1">
    <source>
        <dbReference type="ARBA" id="ARBA00004123"/>
    </source>
</evidence>
<sequence>MVRDRTCPRCKTTSYRNPSMKLMINVCGHSLCESCVNLQYARGQAPCYECALNLKKSGFRIQLFDDPMVDREVHLRKKVLKIYNRRMQDFSSEYDFNNYLEQIEDIIIGLMGNKQWALDTMEKYKRDNQNDIKRNSAKQQWALTAIFTFDKERATVNEQIHLEKQNIEDAKLKLARAEQENKLQRLRQEQALLHKLEAGEDISSIIKFKEKIINREDTIETATVSFTANEEKKTESYIYEPIVFANDGLDVPSSDVLFRTGYTGA</sequence>
<dbReference type="Gene3D" id="3.30.40.10">
    <property type="entry name" value="Zinc/RING finger domain, C3HC4 (zinc finger)"/>
    <property type="match status" value="1"/>
</dbReference>
<dbReference type="GO" id="GO:0006357">
    <property type="term" value="P:regulation of transcription by RNA polymerase II"/>
    <property type="evidence" value="ECO:0007669"/>
    <property type="project" value="TreeGrafter"/>
</dbReference>
<gene>
    <name evidence="13" type="ORF">GSOID_T00001638001</name>
</gene>
<dbReference type="InterPro" id="IPR004575">
    <property type="entry name" value="MAT1/Tfb3"/>
</dbReference>
<dbReference type="InterPro" id="IPR013083">
    <property type="entry name" value="Znf_RING/FYVE/PHD"/>
</dbReference>
<evidence type="ECO:0000313" key="13">
    <source>
        <dbReference type="EMBL" id="CBY16466.1"/>
    </source>
</evidence>
<dbReference type="EMBL" id="FN654248">
    <property type="protein sequence ID" value="CBY16466.1"/>
    <property type="molecule type" value="Genomic_DNA"/>
</dbReference>
<comment type="subcellular location">
    <subcellularLocation>
        <location evidence="1">Nucleus</location>
    </subcellularLocation>
</comment>
<dbReference type="NCBIfam" id="TIGR00570">
    <property type="entry name" value="cdk7"/>
    <property type="match status" value="1"/>
</dbReference>
<organism evidence="13">
    <name type="scientific">Oikopleura dioica</name>
    <name type="common">Tunicate</name>
    <dbReference type="NCBI Taxonomy" id="34765"/>
    <lineage>
        <taxon>Eukaryota</taxon>
        <taxon>Metazoa</taxon>
        <taxon>Chordata</taxon>
        <taxon>Tunicata</taxon>
        <taxon>Appendicularia</taxon>
        <taxon>Copelata</taxon>
        <taxon>Oikopleuridae</taxon>
        <taxon>Oikopleura</taxon>
    </lineage>
</organism>
<evidence type="ECO:0000256" key="5">
    <source>
        <dbReference type="ARBA" id="ARBA00023242"/>
    </source>
</evidence>
<evidence type="ECO:0000256" key="7">
    <source>
        <dbReference type="ARBA" id="ARBA00077380"/>
    </source>
</evidence>
<evidence type="ECO:0000259" key="12">
    <source>
        <dbReference type="Pfam" id="PF17121"/>
    </source>
</evidence>
<name>E4Y3S3_OIKDI</name>
<evidence type="ECO:0000313" key="14">
    <source>
        <dbReference type="Proteomes" id="UP000001307"/>
    </source>
</evidence>
<dbReference type="InterPro" id="IPR015877">
    <property type="entry name" value="MAT1_centre"/>
</dbReference>
<dbReference type="InParanoid" id="E4Y3S3"/>
<dbReference type="Proteomes" id="UP000001307">
    <property type="component" value="Unassembled WGS sequence"/>
</dbReference>
<dbReference type="InterPro" id="IPR001841">
    <property type="entry name" value="Znf_RING"/>
</dbReference>
<evidence type="ECO:0000256" key="6">
    <source>
        <dbReference type="ARBA" id="ARBA00074719"/>
    </source>
</evidence>
<protein>
    <recommendedName>
        <fullName evidence="6">CDK-activating kinase assembly factor MAT1</fullName>
    </recommendedName>
    <alternativeName>
        <fullName evidence="9">CDK7/cyclin-H assembly factor</fullName>
    </alternativeName>
    <alternativeName>
        <fullName evidence="7">Menage a trois</fullName>
    </alternativeName>
    <alternativeName>
        <fullName evidence="8">RING finger protein MAT1</fullName>
    </alternativeName>
</protein>
<feature type="non-terminal residue" evidence="13">
    <location>
        <position position="265"/>
    </location>
</feature>
<dbReference type="PANTHER" id="PTHR12683:SF13">
    <property type="entry name" value="CDK-ACTIVATING KINASE ASSEMBLY FACTOR MAT1"/>
    <property type="match status" value="1"/>
</dbReference>
<evidence type="ECO:0000259" key="11">
    <source>
        <dbReference type="Pfam" id="PF06391"/>
    </source>
</evidence>
<keyword evidence="14" id="KW-1185">Reference proteome</keyword>
<dbReference type="CDD" id="cd16517">
    <property type="entry name" value="RING-HC_MAT1"/>
    <property type="match status" value="1"/>
</dbReference>
<dbReference type="AlphaFoldDB" id="E4Y3S3"/>
<dbReference type="OrthoDB" id="5963at2759"/>
<dbReference type="GO" id="GO:0005675">
    <property type="term" value="C:transcription factor TFIIH holo complex"/>
    <property type="evidence" value="ECO:0007669"/>
    <property type="project" value="InterPro"/>
</dbReference>
<feature type="coiled-coil region" evidence="10">
    <location>
        <begin position="160"/>
        <end position="196"/>
    </location>
</feature>
<keyword evidence="10" id="KW-0175">Coiled coil</keyword>
<keyword evidence="4" id="KW-0862">Zinc</keyword>
<dbReference type="FunCoup" id="E4Y3S3">
    <property type="interactions" value="322"/>
</dbReference>
<dbReference type="Pfam" id="PF17121">
    <property type="entry name" value="zf-C3HC4_5"/>
    <property type="match status" value="1"/>
</dbReference>
<dbReference type="GO" id="GO:0061575">
    <property type="term" value="F:cyclin-dependent protein serine/threonine kinase activator activity"/>
    <property type="evidence" value="ECO:0007669"/>
    <property type="project" value="InterPro"/>
</dbReference>
<dbReference type="GO" id="GO:0006289">
    <property type="term" value="P:nucleotide-excision repair"/>
    <property type="evidence" value="ECO:0007669"/>
    <property type="project" value="InterPro"/>
</dbReference>
<dbReference type="InterPro" id="IPR017907">
    <property type="entry name" value="Znf_RING_CS"/>
</dbReference>
<proteinExistence type="predicted"/>
<evidence type="ECO:0000256" key="9">
    <source>
        <dbReference type="ARBA" id="ARBA00083888"/>
    </source>
</evidence>
<evidence type="ECO:0000256" key="8">
    <source>
        <dbReference type="ARBA" id="ARBA00077720"/>
    </source>
</evidence>
<evidence type="ECO:0000256" key="3">
    <source>
        <dbReference type="ARBA" id="ARBA00022771"/>
    </source>
</evidence>
<dbReference type="FunFam" id="3.30.40.10:FF:000037">
    <property type="entry name" value="Cdk-activating kinase assembly factor MAT1, centre"/>
    <property type="match status" value="1"/>
</dbReference>
<accession>E4Y3S3</accession>
<evidence type="ECO:0000256" key="4">
    <source>
        <dbReference type="ARBA" id="ARBA00022833"/>
    </source>
</evidence>
<feature type="domain" description="RING-type" evidence="12">
    <location>
        <begin position="4"/>
        <end position="47"/>
    </location>
</feature>
<evidence type="ECO:0000256" key="10">
    <source>
        <dbReference type="SAM" id="Coils"/>
    </source>
</evidence>
<keyword evidence="5" id="KW-0539">Nucleus</keyword>
<keyword evidence="3" id="KW-0863">Zinc-finger</keyword>
<reference evidence="13" key="1">
    <citation type="journal article" date="2010" name="Science">
        <title>Plasticity of animal genome architecture unmasked by rapid evolution of a pelagic tunicate.</title>
        <authorList>
            <person name="Denoeud F."/>
            <person name="Henriet S."/>
            <person name="Mungpakdee S."/>
            <person name="Aury J.M."/>
            <person name="Da Silva C."/>
            <person name="Brinkmann H."/>
            <person name="Mikhaleva J."/>
            <person name="Olsen L.C."/>
            <person name="Jubin C."/>
            <person name="Canestro C."/>
            <person name="Bouquet J.M."/>
            <person name="Danks G."/>
            <person name="Poulain J."/>
            <person name="Campsteijn C."/>
            <person name="Adamski M."/>
            <person name="Cross I."/>
            <person name="Yadetie F."/>
            <person name="Muffato M."/>
            <person name="Louis A."/>
            <person name="Butcher S."/>
            <person name="Tsagkogeorga G."/>
            <person name="Konrad A."/>
            <person name="Singh S."/>
            <person name="Jensen M.F."/>
            <person name="Cong E.H."/>
            <person name="Eikeseth-Otteraa H."/>
            <person name="Noel B."/>
            <person name="Anthouard V."/>
            <person name="Porcel B.M."/>
            <person name="Kachouri-Lafond R."/>
            <person name="Nishino A."/>
            <person name="Ugolini M."/>
            <person name="Chourrout P."/>
            <person name="Nishida H."/>
            <person name="Aasland R."/>
            <person name="Huzurbazar S."/>
            <person name="Westhof E."/>
            <person name="Delsuc F."/>
            <person name="Lehrach H."/>
            <person name="Reinhardt R."/>
            <person name="Weissenbach J."/>
            <person name="Roy S.W."/>
            <person name="Artiguenave F."/>
            <person name="Postlethwait J.H."/>
            <person name="Manak J.R."/>
            <person name="Thompson E.M."/>
            <person name="Jaillon O."/>
            <person name="Du Pasquier L."/>
            <person name="Boudinot P."/>
            <person name="Liberles D.A."/>
            <person name="Volff J.N."/>
            <person name="Philippe H."/>
            <person name="Lenhard B."/>
            <person name="Roest Crollius H."/>
            <person name="Wincker P."/>
            <person name="Chourrout D."/>
        </authorList>
    </citation>
    <scope>NUCLEOTIDE SEQUENCE [LARGE SCALE GENOMIC DNA]</scope>
</reference>